<dbReference type="Proteomes" id="UP000683925">
    <property type="component" value="Unassembled WGS sequence"/>
</dbReference>
<comment type="caution">
    <text evidence="1">The sequence shown here is derived from an EMBL/GenBank/DDBJ whole genome shotgun (WGS) entry which is preliminary data.</text>
</comment>
<evidence type="ECO:0000313" key="1">
    <source>
        <dbReference type="EMBL" id="CAD8169594.1"/>
    </source>
</evidence>
<accession>A0A8S1UYM8</accession>
<dbReference type="OrthoDB" id="305614at2759"/>
<name>A0A8S1UYM8_PAROT</name>
<evidence type="ECO:0000313" key="2">
    <source>
        <dbReference type="Proteomes" id="UP000683925"/>
    </source>
</evidence>
<keyword evidence="2" id="KW-1185">Reference proteome</keyword>
<dbReference type="EMBL" id="CAJJDP010000054">
    <property type="protein sequence ID" value="CAD8169594.1"/>
    <property type="molecule type" value="Genomic_DNA"/>
</dbReference>
<proteinExistence type="predicted"/>
<dbReference type="AlphaFoldDB" id="A0A8S1UYM8"/>
<sequence length="206" mass="23718">MRQSNNEKPLPVQGSSINRQFYYNLLSLEKAIIKEPQLDAVQQALAMYRKCVEYFDNIQDPIKYYFLDKIQQALSETKTLMLIINSRSEIESSKTISPVKRSSISDLPPPLLSDQQIMDKKLRSKQVTLQIKLHEAADQQSEMLNTMVTDFTTNTTSTDQKVRQDLNQQADIIQARILKRQQSTKMKGCSSMQTFILMQYPSGFVI</sequence>
<organism evidence="1 2">
    <name type="scientific">Paramecium octaurelia</name>
    <dbReference type="NCBI Taxonomy" id="43137"/>
    <lineage>
        <taxon>Eukaryota</taxon>
        <taxon>Sar</taxon>
        <taxon>Alveolata</taxon>
        <taxon>Ciliophora</taxon>
        <taxon>Intramacronucleata</taxon>
        <taxon>Oligohymenophorea</taxon>
        <taxon>Peniculida</taxon>
        <taxon>Parameciidae</taxon>
        <taxon>Paramecium</taxon>
    </lineage>
</organism>
<protein>
    <submittedName>
        <fullName evidence="1">Uncharacterized protein</fullName>
    </submittedName>
</protein>
<reference evidence="1" key="1">
    <citation type="submission" date="2021-01" db="EMBL/GenBank/DDBJ databases">
        <authorList>
            <consortium name="Genoscope - CEA"/>
            <person name="William W."/>
        </authorList>
    </citation>
    <scope>NUCLEOTIDE SEQUENCE</scope>
</reference>
<dbReference type="OMA" id="ADQQSEM"/>
<gene>
    <name evidence="1" type="ORF">POCTA_138.1.T0540026</name>
</gene>